<sequence>MDRRFSLDRAMRDHQRRLLLLAVSILGLAQSGGVPHPHPHAQQPPHVVHHPFPHPHQCPHYGGCRQNQPTPFLPAQPGDTPDCARDGSTFCETIDTYPQHLIQYLAERLTYDYNTLLSDESREDFKAKKDEPTTPRPAPPVYHPPWGGHHDFKKNFVHYTYGPAPPRNPYNPAPYPAPQPIYNSINYSQPQVGGYPDRRYPLLPPQTYIPDNDPGLVYSALLQPELVAQYNPDTWWKRYSRSEGSTMSADKLRQRRQSQSGGNSTTTQLCPTRSSFIMPKAALNNKGNWMYVVNLDQDRYSQLVRSETCVSNQCNGICSLPNGYTSRCEQQYVQKRLVALEGGGNRLYTDVFWFPHCCICQITQNG</sequence>
<evidence type="ECO:0000256" key="2">
    <source>
        <dbReference type="ARBA" id="ARBA00022729"/>
    </source>
</evidence>
<feature type="region of interest" description="Disordered" evidence="5">
    <location>
        <begin position="122"/>
        <end position="142"/>
    </location>
</feature>
<keyword evidence="4" id="KW-0325">Glycoprotein</keyword>
<dbReference type="SUPFAM" id="SSF57501">
    <property type="entry name" value="Cystine-knot cytokines"/>
    <property type="match status" value="1"/>
</dbReference>
<dbReference type="STRING" id="195883.A0A482WFM6"/>
<dbReference type="Gene3D" id="2.10.90.10">
    <property type="entry name" value="Cystine-knot cytokines"/>
    <property type="match status" value="1"/>
</dbReference>
<dbReference type="PANTHER" id="PTHR23199:SF16">
    <property type="entry name" value="PROTEIN SPAETZLE 5"/>
    <property type="match status" value="1"/>
</dbReference>
<protein>
    <recommendedName>
        <fullName evidence="7">Spaetzle domain-containing protein</fullName>
    </recommendedName>
</protein>
<feature type="domain" description="Spaetzle" evidence="7">
    <location>
        <begin position="268"/>
        <end position="362"/>
    </location>
</feature>
<evidence type="ECO:0000256" key="6">
    <source>
        <dbReference type="SAM" id="SignalP"/>
    </source>
</evidence>
<name>A0A482WFM6_LAOST</name>
<dbReference type="FunCoup" id="A0A482WFM6">
    <property type="interactions" value="72"/>
</dbReference>
<proteinExistence type="predicted"/>
<dbReference type="AlphaFoldDB" id="A0A482WFM6"/>
<dbReference type="GO" id="GO:0021556">
    <property type="term" value="P:central nervous system formation"/>
    <property type="evidence" value="ECO:0007669"/>
    <property type="project" value="TreeGrafter"/>
</dbReference>
<dbReference type="EMBL" id="QKKF02037369">
    <property type="protein sequence ID" value="RZF32268.1"/>
    <property type="molecule type" value="Genomic_DNA"/>
</dbReference>
<keyword evidence="3" id="KW-1015">Disulfide bond</keyword>
<dbReference type="InterPro" id="IPR029034">
    <property type="entry name" value="Cystine-knot_cytokine"/>
</dbReference>
<feature type="region of interest" description="Disordered" evidence="5">
    <location>
        <begin position="246"/>
        <end position="269"/>
    </location>
</feature>
<evidence type="ECO:0000256" key="5">
    <source>
        <dbReference type="SAM" id="MobiDB-lite"/>
    </source>
</evidence>
<dbReference type="Pfam" id="PF16077">
    <property type="entry name" value="Spaetzle"/>
    <property type="match status" value="1"/>
</dbReference>
<dbReference type="FunFam" id="2.10.90.10:FF:000018">
    <property type="entry name" value="Spatzle 4"/>
    <property type="match status" value="1"/>
</dbReference>
<comment type="subunit">
    <text evidence="1">Homodimer; disulfide-linked.</text>
</comment>
<evidence type="ECO:0000259" key="7">
    <source>
        <dbReference type="Pfam" id="PF16077"/>
    </source>
</evidence>
<dbReference type="InterPro" id="IPR052444">
    <property type="entry name" value="Spz/Toll_ligand-like"/>
</dbReference>
<dbReference type="Proteomes" id="UP000291343">
    <property type="component" value="Unassembled WGS sequence"/>
</dbReference>
<dbReference type="GO" id="GO:0008083">
    <property type="term" value="F:growth factor activity"/>
    <property type="evidence" value="ECO:0007669"/>
    <property type="project" value="TreeGrafter"/>
</dbReference>
<evidence type="ECO:0000313" key="8">
    <source>
        <dbReference type="EMBL" id="RZF32268.1"/>
    </source>
</evidence>
<dbReference type="PANTHER" id="PTHR23199">
    <property type="entry name" value="NEUROTROPHIN 1-RELATED"/>
    <property type="match status" value="1"/>
</dbReference>
<organism evidence="8 9">
    <name type="scientific">Laodelphax striatellus</name>
    <name type="common">Small brown planthopper</name>
    <name type="synonym">Delphax striatella</name>
    <dbReference type="NCBI Taxonomy" id="195883"/>
    <lineage>
        <taxon>Eukaryota</taxon>
        <taxon>Metazoa</taxon>
        <taxon>Ecdysozoa</taxon>
        <taxon>Arthropoda</taxon>
        <taxon>Hexapoda</taxon>
        <taxon>Insecta</taxon>
        <taxon>Pterygota</taxon>
        <taxon>Neoptera</taxon>
        <taxon>Paraneoptera</taxon>
        <taxon>Hemiptera</taxon>
        <taxon>Auchenorrhyncha</taxon>
        <taxon>Fulgoroidea</taxon>
        <taxon>Delphacidae</taxon>
        <taxon>Criomorphinae</taxon>
        <taxon>Laodelphax</taxon>
    </lineage>
</organism>
<keyword evidence="9" id="KW-1185">Reference proteome</keyword>
<dbReference type="InterPro" id="IPR032104">
    <property type="entry name" value="Spaetzle"/>
</dbReference>
<dbReference type="GO" id="GO:0005615">
    <property type="term" value="C:extracellular space"/>
    <property type="evidence" value="ECO:0007669"/>
    <property type="project" value="UniProtKB-ARBA"/>
</dbReference>
<evidence type="ECO:0000256" key="1">
    <source>
        <dbReference type="ARBA" id="ARBA00011748"/>
    </source>
</evidence>
<evidence type="ECO:0000256" key="4">
    <source>
        <dbReference type="ARBA" id="ARBA00023180"/>
    </source>
</evidence>
<dbReference type="GO" id="GO:0005121">
    <property type="term" value="F:Toll binding"/>
    <property type="evidence" value="ECO:0007669"/>
    <property type="project" value="TreeGrafter"/>
</dbReference>
<feature type="signal peptide" evidence="6">
    <location>
        <begin position="1"/>
        <end position="31"/>
    </location>
</feature>
<feature type="compositionally biased region" description="Basic and acidic residues" evidence="5">
    <location>
        <begin position="122"/>
        <end position="133"/>
    </location>
</feature>
<reference evidence="8 9" key="1">
    <citation type="journal article" date="2017" name="Gigascience">
        <title>Genome sequence of the small brown planthopper, Laodelphax striatellus.</title>
        <authorList>
            <person name="Zhu J."/>
            <person name="Jiang F."/>
            <person name="Wang X."/>
            <person name="Yang P."/>
            <person name="Bao Y."/>
            <person name="Zhao W."/>
            <person name="Wang W."/>
            <person name="Lu H."/>
            <person name="Wang Q."/>
            <person name="Cui N."/>
            <person name="Li J."/>
            <person name="Chen X."/>
            <person name="Luo L."/>
            <person name="Yu J."/>
            <person name="Kang L."/>
            <person name="Cui F."/>
        </authorList>
    </citation>
    <scope>NUCLEOTIDE SEQUENCE [LARGE SCALE GENOMIC DNA]</scope>
    <source>
        <strain evidence="8">Lst14</strain>
    </source>
</reference>
<evidence type="ECO:0000313" key="9">
    <source>
        <dbReference type="Proteomes" id="UP000291343"/>
    </source>
</evidence>
<dbReference type="InParanoid" id="A0A482WFM6"/>
<dbReference type="OrthoDB" id="7933576at2759"/>
<evidence type="ECO:0000256" key="3">
    <source>
        <dbReference type="ARBA" id="ARBA00023157"/>
    </source>
</evidence>
<feature type="compositionally biased region" description="Polar residues" evidence="5">
    <location>
        <begin position="257"/>
        <end position="269"/>
    </location>
</feature>
<feature type="chain" id="PRO_5019803639" description="Spaetzle domain-containing protein" evidence="6">
    <location>
        <begin position="32"/>
        <end position="366"/>
    </location>
</feature>
<accession>A0A482WFM6</accession>
<comment type="caution">
    <text evidence="8">The sequence shown here is derived from an EMBL/GenBank/DDBJ whole genome shotgun (WGS) entry which is preliminary data.</text>
</comment>
<keyword evidence="2 6" id="KW-0732">Signal</keyword>
<gene>
    <name evidence="8" type="ORF">LSTR_LSTR009457</name>
</gene>
<dbReference type="GO" id="GO:0045087">
    <property type="term" value="P:innate immune response"/>
    <property type="evidence" value="ECO:0007669"/>
    <property type="project" value="TreeGrafter"/>
</dbReference>